<reference evidence="4" key="1">
    <citation type="journal article" date="2014" name="Nat. Commun.">
        <title>The emerging biofuel crop Camelina sativa retains a highly undifferentiated hexaploid genome structure.</title>
        <authorList>
            <person name="Kagale S."/>
            <person name="Koh C."/>
            <person name="Nixon J."/>
            <person name="Bollina V."/>
            <person name="Clarke W.E."/>
            <person name="Tuteja R."/>
            <person name="Spillane C."/>
            <person name="Robinson S.J."/>
            <person name="Links M.G."/>
            <person name="Clarke C."/>
            <person name="Higgins E.E."/>
            <person name="Huebert T."/>
            <person name="Sharpe A.G."/>
            <person name="Parkin I.A."/>
        </authorList>
    </citation>
    <scope>NUCLEOTIDE SEQUENCE [LARGE SCALE GENOMIC DNA]</scope>
    <source>
        <strain evidence="4">cv. DH55</strain>
    </source>
</reference>
<keyword evidence="1" id="KW-0862">Zinc</keyword>
<dbReference type="InterPro" id="IPR013087">
    <property type="entry name" value="Znf_C2H2_type"/>
</dbReference>
<dbReference type="RefSeq" id="XP_010446230.1">
    <property type="nucleotide sequence ID" value="XM_010447928.1"/>
</dbReference>
<dbReference type="InterPro" id="IPR036236">
    <property type="entry name" value="Znf_C2H2_sf"/>
</dbReference>
<dbReference type="PANTHER" id="PTHR46326:SF19">
    <property type="entry name" value="C2H2-LIKE ZINC FINGER PROTEIN"/>
    <property type="match status" value="1"/>
</dbReference>
<dbReference type="GeneID" id="104729027"/>
<proteinExistence type="predicted"/>
<feature type="region of interest" description="Disordered" evidence="2">
    <location>
        <begin position="22"/>
        <end position="41"/>
    </location>
</feature>
<evidence type="ECO:0000313" key="4">
    <source>
        <dbReference type="Proteomes" id="UP000694864"/>
    </source>
</evidence>
<dbReference type="Gene3D" id="3.30.160.60">
    <property type="entry name" value="Classic Zinc Finger"/>
    <property type="match status" value="1"/>
</dbReference>
<keyword evidence="4" id="KW-1185">Reference proteome</keyword>
<keyword evidence="1" id="KW-0863">Zinc-finger</keyword>
<evidence type="ECO:0000256" key="1">
    <source>
        <dbReference type="PROSITE-ProRule" id="PRU00042"/>
    </source>
</evidence>
<keyword evidence="1" id="KW-0479">Metal-binding</keyword>
<dbReference type="SMART" id="SM00355">
    <property type="entry name" value="ZnF_C2H2"/>
    <property type="match status" value="3"/>
</dbReference>
<accession>A0ABM0UTR9</accession>
<name>A0ABM0UTR9_CAMSA</name>
<dbReference type="SUPFAM" id="SSF57667">
    <property type="entry name" value="beta-beta-alpha zinc fingers"/>
    <property type="match status" value="1"/>
</dbReference>
<gene>
    <name evidence="5" type="primary">LOC104729027</name>
</gene>
<reference evidence="5" key="2">
    <citation type="submission" date="2025-08" db="UniProtKB">
        <authorList>
            <consortium name="RefSeq"/>
        </authorList>
    </citation>
    <scope>IDENTIFICATION</scope>
    <source>
        <tissue evidence="5">Leaf</tissue>
    </source>
</reference>
<dbReference type="PROSITE" id="PS50157">
    <property type="entry name" value="ZINC_FINGER_C2H2_2"/>
    <property type="match status" value="3"/>
</dbReference>
<evidence type="ECO:0000313" key="5">
    <source>
        <dbReference type="RefSeq" id="XP_010446230.1"/>
    </source>
</evidence>
<dbReference type="PROSITE" id="PS00028">
    <property type="entry name" value="ZINC_FINGER_C2H2_1"/>
    <property type="match status" value="3"/>
</dbReference>
<evidence type="ECO:0000256" key="2">
    <source>
        <dbReference type="SAM" id="MobiDB-lite"/>
    </source>
</evidence>
<dbReference type="Proteomes" id="UP000694864">
    <property type="component" value="Chromosome 11"/>
</dbReference>
<protein>
    <submittedName>
        <fullName evidence="5">Zinc finger protein ZAT1-like</fullName>
    </submittedName>
</protein>
<dbReference type="Pfam" id="PF13912">
    <property type="entry name" value="zf-C2H2_6"/>
    <property type="match status" value="3"/>
</dbReference>
<dbReference type="InterPro" id="IPR044303">
    <property type="entry name" value="ZAT1/4/9"/>
</dbReference>
<dbReference type="PANTHER" id="PTHR46326">
    <property type="entry name" value="ZINC FINGER PROTEIN ZAT1-RELATED"/>
    <property type="match status" value="1"/>
</dbReference>
<organism evidence="4 5">
    <name type="scientific">Camelina sativa</name>
    <name type="common">False flax</name>
    <name type="synonym">Myagrum sativum</name>
    <dbReference type="NCBI Taxonomy" id="90675"/>
    <lineage>
        <taxon>Eukaryota</taxon>
        <taxon>Viridiplantae</taxon>
        <taxon>Streptophyta</taxon>
        <taxon>Embryophyta</taxon>
        <taxon>Tracheophyta</taxon>
        <taxon>Spermatophyta</taxon>
        <taxon>Magnoliopsida</taxon>
        <taxon>eudicotyledons</taxon>
        <taxon>Gunneridae</taxon>
        <taxon>Pentapetalae</taxon>
        <taxon>rosids</taxon>
        <taxon>malvids</taxon>
        <taxon>Brassicales</taxon>
        <taxon>Brassicaceae</taxon>
        <taxon>Camelineae</taxon>
        <taxon>Camelina</taxon>
    </lineage>
</organism>
<sequence>MNSLLTQKKNCQVCKKSFSNGKALGGHMKSHRKLSPESSTSSITSSLLSRINLGANFRTHETISMRSVHTNELVGGQTPDLNNKEGEQQATTLKKKLVLDLDKENSTESPALCLLQMKDMWSKSCQNPKSTDSLISTRKGKDIEKYIEIDSEEDKEDSDDEYVVEDEDNEDGDALKFLSSNVGYLTADSDENDDNYGDENAYYGTKERKGKKQSKYMCDICGKILRSYQALGGHRTSHGNKKLKISDQDAPAVRRHYECQICNRVFKSGQALGGHKKIHYMFLQPINFSTSAK</sequence>
<feature type="domain" description="C2H2-type" evidence="3">
    <location>
        <begin position="257"/>
        <end position="279"/>
    </location>
</feature>
<evidence type="ECO:0000259" key="3">
    <source>
        <dbReference type="PROSITE" id="PS50157"/>
    </source>
</evidence>
<feature type="domain" description="C2H2-type" evidence="3">
    <location>
        <begin position="9"/>
        <end position="36"/>
    </location>
</feature>
<feature type="domain" description="C2H2-type" evidence="3">
    <location>
        <begin position="216"/>
        <end position="243"/>
    </location>
</feature>